<keyword evidence="1" id="KW-0812">Transmembrane</keyword>
<evidence type="ECO:0000256" key="1">
    <source>
        <dbReference type="SAM" id="Phobius"/>
    </source>
</evidence>
<feature type="transmembrane region" description="Helical" evidence="1">
    <location>
        <begin position="81"/>
        <end position="99"/>
    </location>
</feature>
<dbReference type="OrthoDB" id="77108at2"/>
<evidence type="ECO:0000313" key="3">
    <source>
        <dbReference type="Proteomes" id="UP000020492"/>
    </source>
</evidence>
<protein>
    <submittedName>
        <fullName evidence="2">Uncharacterized protein</fullName>
    </submittedName>
</protein>
<keyword evidence="3" id="KW-1185">Reference proteome</keyword>
<name>A0A016QNS4_9DEIO</name>
<comment type="caution">
    <text evidence="2">The sequence shown here is derived from an EMBL/GenBank/DDBJ whole genome shotgun (WGS) entry which is preliminary data.</text>
</comment>
<evidence type="ECO:0000313" key="2">
    <source>
        <dbReference type="EMBL" id="EYB67424.1"/>
    </source>
</evidence>
<keyword evidence="1" id="KW-1133">Transmembrane helix</keyword>
<sequence length="131" mass="14235">MTHLVRILHRLIFNGPHWLFRLFTALGTFAFGVVCLCQPDLFSHGPSFSGMAWLPQLVWGLVATVAGLALFALPGGLPRRLAYLAAFFFHLCITVSFTLGAGTVLTGSTTYGLLALLIALATITEPHPRRL</sequence>
<dbReference type="AlphaFoldDB" id="A0A016QNS4"/>
<reference evidence="2 3" key="1">
    <citation type="submission" date="2014-03" db="EMBL/GenBank/DDBJ databases">
        <title>Draft genome sequence of Deinococcus phoenicis 1P10ME.</title>
        <authorList>
            <person name="Stepanov V.G."/>
            <person name="Vaishampayan P."/>
            <person name="Venkateswaran K."/>
            <person name="Fox G.E."/>
        </authorList>
    </citation>
    <scope>NUCLEOTIDE SEQUENCE [LARGE SCALE GENOMIC DNA]</scope>
    <source>
        <strain evidence="2 3">1P10ME</strain>
    </source>
</reference>
<feature type="transmembrane region" description="Helical" evidence="1">
    <location>
        <begin position="53"/>
        <end position="74"/>
    </location>
</feature>
<organism evidence="2 3">
    <name type="scientific">Deinococcus phoenicis</name>
    <dbReference type="NCBI Taxonomy" id="1476583"/>
    <lineage>
        <taxon>Bacteria</taxon>
        <taxon>Thermotogati</taxon>
        <taxon>Deinococcota</taxon>
        <taxon>Deinococci</taxon>
        <taxon>Deinococcales</taxon>
        <taxon>Deinococcaceae</taxon>
        <taxon>Deinococcus</taxon>
    </lineage>
</organism>
<dbReference type="EMBL" id="JHAC01000039">
    <property type="protein sequence ID" value="EYB67424.1"/>
    <property type="molecule type" value="Genomic_DNA"/>
</dbReference>
<proteinExistence type="predicted"/>
<keyword evidence="1" id="KW-0472">Membrane</keyword>
<feature type="transmembrane region" description="Helical" evidence="1">
    <location>
        <begin position="20"/>
        <end position="41"/>
    </location>
</feature>
<dbReference type="RefSeq" id="WP_034358595.1">
    <property type="nucleotide sequence ID" value="NZ_JHAC01000039.1"/>
</dbReference>
<dbReference type="Proteomes" id="UP000020492">
    <property type="component" value="Unassembled WGS sequence"/>
</dbReference>
<accession>A0A016QNS4</accession>
<dbReference type="STRING" id="1476583.DEIPH_ctg041orf0023"/>
<dbReference type="PATRIC" id="fig|1476583.3.peg.2527"/>
<feature type="transmembrane region" description="Helical" evidence="1">
    <location>
        <begin position="105"/>
        <end position="123"/>
    </location>
</feature>
<gene>
    <name evidence="2" type="ORF">DEIPH_ctg041orf0023</name>
</gene>